<sequence length="293" mass="31762" precursor="true">MIKKIISLTLSTVLIFGITSAAAACNKPSVRDGNFSGKLNVGGYSMYIEVEGKRQHGLPTVVFENGNGDSHEIWDKVAPEIAKKTRVVTYDRIGIGQSDSPDRSKVNYTAAGEVQRLHTLLKKAGVNGPIVLVAHSIGGLYAREYKYLYPDQLKGIVFIDSAVEYQESNAFPELDNETILAMIAAGLSGGTGIPYELSANDLINTYKQIDTAQATDPLRNLPIEVLSGGNHGAPENFEVILAEGQAYIASLSNLSIHKTDPNNGHYLHQDNPSFVIDGINELLARLKSANHNR</sequence>
<keyword evidence="4" id="KW-1185">Reference proteome</keyword>
<dbReference type="Proteomes" id="UP000036923">
    <property type="component" value="Unassembled WGS sequence"/>
</dbReference>
<evidence type="ECO:0000313" key="3">
    <source>
        <dbReference type="EMBL" id="KNY29169.1"/>
    </source>
</evidence>
<feature type="signal peptide" evidence="1">
    <location>
        <begin position="1"/>
        <end position="23"/>
    </location>
</feature>
<evidence type="ECO:0000256" key="1">
    <source>
        <dbReference type="SAM" id="SignalP"/>
    </source>
</evidence>
<protein>
    <recommendedName>
        <fullName evidence="2">AB hydrolase-1 domain-containing protein</fullName>
    </recommendedName>
</protein>
<name>A0A0L6JTW3_9FIRM</name>
<dbReference type="SUPFAM" id="SSF53474">
    <property type="entry name" value="alpha/beta-Hydrolases"/>
    <property type="match status" value="1"/>
</dbReference>
<dbReference type="RefSeq" id="WP_050753710.1">
    <property type="nucleotide sequence ID" value="NZ_JQKC01000037.1"/>
</dbReference>
<dbReference type="AlphaFoldDB" id="A0A0L6JTW3"/>
<feature type="chain" id="PRO_5005566431" description="AB hydrolase-1 domain-containing protein" evidence="1">
    <location>
        <begin position="24"/>
        <end position="293"/>
    </location>
</feature>
<dbReference type="Gene3D" id="3.40.50.1820">
    <property type="entry name" value="alpha/beta hydrolase"/>
    <property type="match status" value="1"/>
</dbReference>
<dbReference type="STRING" id="398512.Bccel_4443"/>
<accession>A0A0L6JTW3</accession>
<dbReference type="EMBL" id="LGTC01000001">
    <property type="protein sequence ID" value="KNY29169.1"/>
    <property type="molecule type" value="Genomic_DNA"/>
</dbReference>
<dbReference type="OrthoDB" id="59888at2"/>
<organism evidence="3 4">
    <name type="scientific">Pseudobacteroides cellulosolvens ATCC 35603 = DSM 2933</name>
    <dbReference type="NCBI Taxonomy" id="398512"/>
    <lineage>
        <taxon>Bacteria</taxon>
        <taxon>Bacillati</taxon>
        <taxon>Bacillota</taxon>
        <taxon>Clostridia</taxon>
        <taxon>Eubacteriales</taxon>
        <taxon>Oscillospiraceae</taxon>
        <taxon>Pseudobacteroides</taxon>
    </lineage>
</organism>
<reference evidence="4" key="1">
    <citation type="submission" date="2015-07" db="EMBL/GenBank/DDBJ databases">
        <title>Near-Complete Genome Sequence of the Cellulolytic Bacterium Bacteroides (Pseudobacteroides) cellulosolvens ATCC 35603.</title>
        <authorList>
            <person name="Dassa B."/>
            <person name="Utturkar S.M."/>
            <person name="Klingeman D.M."/>
            <person name="Hurt R.A."/>
            <person name="Keller M."/>
            <person name="Xu J."/>
            <person name="Reddy Y.H.K."/>
            <person name="Borovok I."/>
            <person name="Grinberg I.R."/>
            <person name="Lamed R."/>
            <person name="Zhivin O."/>
            <person name="Bayer E.A."/>
            <person name="Brown S.D."/>
        </authorList>
    </citation>
    <scope>NUCLEOTIDE SEQUENCE [LARGE SCALE GENOMIC DNA]</scope>
    <source>
        <strain evidence="4">DSM 2933</strain>
    </source>
</reference>
<dbReference type="eggNOG" id="COG0596">
    <property type="taxonomic scope" value="Bacteria"/>
</dbReference>
<dbReference type="GO" id="GO:0016020">
    <property type="term" value="C:membrane"/>
    <property type="evidence" value="ECO:0007669"/>
    <property type="project" value="TreeGrafter"/>
</dbReference>
<dbReference type="Pfam" id="PF00561">
    <property type="entry name" value="Abhydrolase_1"/>
    <property type="match status" value="1"/>
</dbReference>
<evidence type="ECO:0000313" key="4">
    <source>
        <dbReference type="Proteomes" id="UP000036923"/>
    </source>
</evidence>
<dbReference type="InterPro" id="IPR050266">
    <property type="entry name" value="AB_hydrolase_sf"/>
</dbReference>
<dbReference type="PROSITE" id="PS51257">
    <property type="entry name" value="PROKAR_LIPOPROTEIN"/>
    <property type="match status" value="1"/>
</dbReference>
<comment type="caution">
    <text evidence="3">The sequence shown here is derived from an EMBL/GenBank/DDBJ whole genome shotgun (WGS) entry which is preliminary data.</text>
</comment>
<proteinExistence type="predicted"/>
<dbReference type="InterPro" id="IPR029058">
    <property type="entry name" value="AB_hydrolase_fold"/>
</dbReference>
<dbReference type="PANTHER" id="PTHR43798:SF33">
    <property type="entry name" value="HYDROLASE, PUTATIVE (AFU_ORTHOLOGUE AFUA_2G14860)-RELATED"/>
    <property type="match status" value="1"/>
</dbReference>
<keyword evidence="1" id="KW-0732">Signal</keyword>
<dbReference type="InterPro" id="IPR000073">
    <property type="entry name" value="AB_hydrolase_1"/>
</dbReference>
<gene>
    <name evidence="3" type="ORF">Bccel_4443</name>
</gene>
<dbReference type="PANTHER" id="PTHR43798">
    <property type="entry name" value="MONOACYLGLYCEROL LIPASE"/>
    <property type="match status" value="1"/>
</dbReference>
<feature type="domain" description="AB hydrolase-1" evidence="2">
    <location>
        <begin position="59"/>
        <end position="179"/>
    </location>
</feature>
<evidence type="ECO:0000259" key="2">
    <source>
        <dbReference type="Pfam" id="PF00561"/>
    </source>
</evidence>